<dbReference type="GO" id="GO:0007064">
    <property type="term" value="P:mitotic sister chromatid cohesion"/>
    <property type="evidence" value="ECO:0007669"/>
    <property type="project" value="TreeGrafter"/>
</dbReference>
<feature type="compositionally biased region" description="Basic and acidic residues" evidence="11">
    <location>
        <begin position="1274"/>
        <end position="1283"/>
    </location>
</feature>
<feature type="region of interest" description="Disordered" evidence="11">
    <location>
        <begin position="265"/>
        <end position="284"/>
    </location>
</feature>
<evidence type="ECO:0000256" key="2">
    <source>
        <dbReference type="ARBA" id="ARBA00005816"/>
    </source>
</evidence>
<evidence type="ECO:0000256" key="4">
    <source>
        <dbReference type="ARBA" id="ARBA00022723"/>
    </source>
</evidence>
<evidence type="ECO:0000256" key="3">
    <source>
        <dbReference type="ARBA" id="ARBA00022679"/>
    </source>
</evidence>
<sequence length="2852" mass="306160">MSIARRVTRMPAPKRGASPRDSQPKMRKLDDDGEDLPSKTSPAANNRSFVTGNTQENASDPRTKKKLCTSVEWGNKPAKSSKPSSPPKDSSRTVSDPPVIKAKLLKATSASGGEAPSQNANTKAALKRTASTESEDELSSDGSKADLFRERIDGDEACCVRKYSNKFKVQRTAEDSASDTREASGESPPPPAPADPVQLEHNYGRFSDSSVGDENQGDDEESGLSDTEQHGQEMSVNATRAESEETRISIGGSAEAGIVFERTADESFREELKDPESQKLVDDDTQASCGGILASVTAAAAGSPCILSEEAEDNEKTDFVTKSQKDLDNESPAVSVETLYSGEAVPGCEGEVQVDETTVCIVETDVSWETETKESVSEQIKLDVQCRSKGGEHVVQEVIESASVSANHGDVEHNVLFDETNSAPEETLVGNNPESQTDEHPTETRTDVGVKIQVTFEEESESADRVSREVPCTVTQSCDVVNKLATESEEQLEESERGAAETPTLAGPESSAELQEMPDLTADSCTEIMTPDCESVLEQNQSEPLPDRVAVSHGPRDEDMQTKISPEERSDLPPEAGKQNQGSHEVADHASGIPVEVQGEEMTEKVTDLSFECVAASLEQEIYNQVAAVEIQIQNNPDACEHTTDISTEFTENRVLNSKIIEDKEDIFECTSSGPEENTITASEISNHASREAFESPKRPEDSEHTMDAPDKVQTVQAEGETPAECVVPTEGQIEARTPEEISNIAPTVEVKSQENTPTHTSTAHHEDHKVENQLNLSESVTAPESPIQLETPTTSTSDVSNLEASVEIVKRQIEVDMQTATASEETLDTAPTVETSPKHQHEGKVEISNMAPTVETQNQQSPEVLIEPATDVVSGHHGEENKVMFDSVNIPEREMEMQNTSPQEVSNTDSSVEMETTTASEETPNTASAVEIPSRKHQHEGDVATSAKSVEISEMAPTVETQNQQSPEVIKAATEVAFRCRREQNMFESVIIPEIEMQTATPQEVSHTESSAEMEKRQIEVDPQTTTASEEIPNTASTVEIPSQKHQHEEKVEISNLAPTVETQNQKSPEVLQPATDVVSRHQGEENKVKFQSVNLPESKMEMQTSSAPEVSNTGSSAEMEKRQIAVDMQTTTASEEIPNTASAVEIPSQKHQHEEKVEVSNLAPTVETQNQRSPEVLQPATDLVSGHQGEENMQTTAASEEIPNAASTVEILIQKSPNEVIAATAAEISNTAPAVEMWAERSQEVSDPSPAFIHLQPGGPEKAQEGPTIQTHESDGNENRESVTVPENKGEVDSETTAAPEETSHQPTAVETENGTTLKVDEVLKECIDANTEREENTEELLAEWAHATDNQTEMDSQTTATADEVSNPSPTAEIQSPVSPEVSERHTEVQKHLVGVSCEREETEDTVEAECVDVPQDEINMDTSATLEEVSTAAEQQNQDMEASSNQTPKSPSVAESKDNENTPTEHGAGDVQVDMDVVSAAIGGTDSASEEASGGREINEVKEDVAIISSDKADGDVVAVGNIEGHAEGTGSNEVMLFVCGQPHNVDIVTPAEEEQIKTASQSGVEIVYEPISSPESTDDREISTASENHNGLSLLDIQSAQQLEADLPTDEGNRCSKPLENVEQQVFLAGGQEVESQAHTVRVPESCVPAQLEQRRVSEDVKQVAVISSSDDVSVPDGHSGDAPDTSERNWSPDCVGAAGSLDNVQEDSGAQEVSDVTVTTTTSAAAAKVEIPDSTSEEFVILEAIQEREIHFDIVTQAAAESGLSDSLLEQVNPDSAVEGDVENEMIFNGSQRTVFPEAEAQKCPTTDEIKVTNTNEVLDPGSMLTEISTEEGVEVPPNSDQSHLPSCAMTDSDTSEIETANAPAQVTNEDCDALATENAEAHLDLPEVQILEDIEIGREIVVAEEENDEDGDIQIIEKPQETPEAIPPEESEKRVDEKTKDDTCGTSSQQDGAAVKSEAEKKRPGPDKPKKQEMNTQARTKARLAALAEEKAAASKRTANRQQLNLLALCQEIAEDIATDSMLLKRIEEEKLAAAAAAATAAAAAAVAAAESEASKKESTPVHKQEAGSAVLTPAGPEGSSASVTPAEEASTARPSTDDSAEAKPPAEPPKRRFFVTQISVPLKAHEKKKLTRYQRLRQVELQREKMSWARVKKLKSDQANQMFSDMDWQLPLSASSSFSVSPVTTAPPPEASPSKTPLPSPATSGKPPTPPPEVPKVEPPKPEPSKTEPTTAEASKSEPTKPEPDKTVTPSAGTRKSTRQTKAQTLKETPAPAPTTKVTRSAAKRTLPAAPPPMPNGLSAQKQKPVEYKPYRPRPKYSFDDFELDDDPLPVAAKKPGLQSRPTQPPRPNAPLNPAAQPRPAGQSKPTVPSHLAHQAKLKAPTTAAGQMSGPSKPGVAPSAQSKPAGSTAPQSKASDAAAASSDPGPSVEAQSKTPASTAASSRAATAPGQSKPAASASPQSKPVGSEAPPKQTASQAAGSGSTTPAPSASKADVGSVPQEAPSAPSPQDGKCEDTADPTSAVPCDGSSQVSEDAPRSEEKPAVPDVDPSPENKTDQVHSDEKTSTEPQDRAAEPQDGRTPLSDACLQKEVKKLKEADKDGTQTIIDAGQKHFGAVACSVCGMLYSAANPEDESQHLLFHNQFISAVKYVGWKKERILAEYPDGKIILVLPDDPKYALKKVEEIREMVDNDLGFQQVETKCPSQTKTFLFISNDKKVGGCLIAEHIQEGHRVIEEPTPEGSEGEKVMFERQRAWCCSTSAEPAICGISRIWVVNMMRRRGIASRMLECLRNNFIYGSYLSKDEIAFSDPTPDGKLFATHYFGTSQFLVYNFVSGTQPSQPDGDAV</sequence>
<comment type="catalytic activity">
    <reaction evidence="10">
        <text>L-lysyl-[protein] + acetyl-CoA = N(6)-acetyl-L-lysyl-[protein] + CoA + H(+)</text>
        <dbReference type="Rhea" id="RHEA:45948"/>
        <dbReference type="Rhea" id="RHEA-COMP:9752"/>
        <dbReference type="Rhea" id="RHEA-COMP:10731"/>
        <dbReference type="ChEBI" id="CHEBI:15378"/>
        <dbReference type="ChEBI" id="CHEBI:29969"/>
        <dbReference type="ChEBI" id="CHEBI:57287"/>
        <dbReference type="ChEBI" id="CHEBI:57288"/>
        <dbReference type="ChEBI" id="CHEBI:61930"/>
    </reaction>
</comment>
<keyword evidence="7" id="KW-0539">Nucleus</keyword>
<feature type="region of interest" description="Disordered" evidence="11">
    <location>
        <begin position="1"/>
        <end position="151"/>
    </location>
</feature>
<feature type="region of interest" description="Disordered" evidence="11">
    <location>
        <begin position="1243"/>
        <end position="1319"/>
    </location>
</feature>
<dbReference type="GO" id="GO:0061733">
    <property type="term" value="F:protein-lysine-acetyltransferase activity"/>
    <property type="evidence" value="ECO:0007669"/>
    <property type="project" value="TreeGrafter"/>
</dbReference>
<feature type="compositionally biased region" description="Basic and acidic residues" evidence="11">
    <location>
        <begin position="2243"/>
        <end position="2254"/>
    </location>
</feature>
<feature type="compositionally biased region" description="Basic and acidic residues" evidence="11">
    <location>
        <begin position="2541"/>
        <end position="2550"/>
    </location>
</feature>
<feature type="region of interest" description="Disordered" evidence="11">
    <location>
        <begin position="1840"/>
        <end position="1860"/>
    </location>
</feature>
<feature type="compositionally biased region" description="Acidic residues" evidence="11">
    <location>
        <begin position="1404"/>
        <end position="1423"/>
    </location>
</feature>
<reference evidence="14 15" key="1">
    <citation type="journal article" date="2021" name="G3 (Bethesda)">
        <title>Improved contiguity of the threespine stickleback genome using long-read sequencing.</title>
        <authorList>
            <person name="Nath S."/>
            <person name="Shaw D.E."/>
            <person name="White M.A."/>
        </authorList>
    </citation>
    <scope>NUCLEOTIDE SEQUENCE [LARGE SCALE GENOMIC DNA]</scope>
    <source>
        <strain evidence="14 15">Lake Benthic</strain>
    </source>
</reference>
<evidence type="ECO:0000256" key="5">
    <source>
        <dbReference type="ARBA" id="ARBA00022771"/>
    </source>
</evidence>
<feature type="compositionally biased region" description="Polar residues" evidence="11">
    <location>
        <begin position="424"/>
        <end position="435"/>
    </location>
</feature>
<dbReference type="PANTHER" id="PTHR45884">
    <property type="entry name" value="N-ACETYLTRANSFERASE ECO"/>
    <property type="match status" value="1"/>
</dbReference>
<feature type="compositionally biased region" description="Low complexity" evidence="11">
    <location>
        <begin position="2183"/>
        <end position="2192"/>
    </location>
</feature>
<feature type="compositionally biased region" description="Basic and acidic residues" evidence="11">
    <location>
        <begin position="171"/>
        <end position="184"/>
    </location>
</feature>
<dbReference type="Ensembl" id="ENSGACT00000085631.1">
    <property type="protein sequence ID" value="ENSGACP00000058886.1"/>
    <property type="gene ID" value="ENSGACG00000028102.1"/>
</dbReference>
<feature type="compositionally biased region" description="Basic and acidic residues" evidence="11">
    <location>
        <begin position="1385"/>
        <end position="1394"/>
    </location>
</feature>
<keyword evidence="15" id="KW-1185">Reference proteome</keyword>
<feature type="compositionally biased region" description="Basic and acidic residues" evidence="11">
    <location>
        <begin position="437"/>
        <end position="447"/>
    </location>
</feature>
<feature type="region of interest" description="Disordered" evidence="11">
    <location>
        <begin position="1351"/>
        <end position="1477"/>
    </location>
</feature>
<feature type="region of interest" description="Disordered" evidence="11">
    <location>
        <begin position="2183"/>
        <end position="2591"/>
    </location>
</feature>
<feature type="compositionally biased region" description="Basic and acidic residues" evidence="11">
    <location>
        <begin position="2558"/>
        <end position="2584"/>
    </location>
</feature>
<feature type="region of interest" description="Disordered" evidence="11">
    <location>
        <begin position="2146"/>
        <end position="2165"/>
    </location>
</feature>
<feature type="region of interest" description="Disordered" evidence="11">
    <location>
        <begin position="823"/>
        <end position="845"/>
    </location>
</feature>
<feature type="region of interest" description="Disordered" evidence="11">
    <location>
        <begin position="670"/>
        <end position="802"/>
    </location>
</feature>
<feature type="compositionally biased region" description="Polar residues" evidence="11">
    <location>
        <begin position="1436"/>
        <end position="1454"/>
    </location>
</feature>
<evidence type="ECO:0000259" key="13">
    <source>
        <dbReference type="Pfam" id="PF13880"/>
    </source>
</evidence>
<dbReference type="GO" id="GO:0005634">
    <property type="term" value="C:nucleus"/>
    <property type="evidence" value="ECO:0007669"/>
    <property type="project" value="UniProtKB-SubCell"/>
</dbReference>
<feature type="compositionally biased region" description="Basic and acidic residues" evidence="11">
    <location>
        <begin position="2060"/>
        <end position="2073"/>
    </location>
</feature>
<feature type="compositionally biased region" description="Polar residues" evidence="11">
    <location>
        <begin position="2480"/>
        <end position="2495"/>
    </location>
</feature>
<feature type="compositionally biased region" description="Low complexity" evidence="11">
    <location>
        <begin position="2417"/>
        <end position="2471"/>
    </location>
</feature>
<feature type="compositionally biased region" description="Basic and acidic residues" evidence="11">
    <location>
        <begin position="2223"/>
        <end position="2234"/>
    </location>
</feature>
<keyword evidence="6" id="KW-0862">Zinc</keyword>
<reference evidence="14" key="3">
    <citation type="submission" date="2025-09" db="UniProtKB">
        <authorList>
            <consortium name="Ensembl"/>
        </authorList>
    </citation>
    <scope>IDENTIFICATION</scope>
</reference>
<feature type="compositionally biased region" description="Basic and acidic residues" evidence="11">
    <location>
        <begin position="314"/>
        <end position="328"/>
    </location>
</feature>
<keyword evidence="9" id="KW-0012">Acyltransferase</keyword>
<feature type="region of interest" description="Disordered" evidence="11">
    <location>
        <begin position="169"/>
        <end position="252"/>
    </location>
</feature>
<proteinExistence type="inferred from homology"/>
<feature type="compositionally biased region" description="Basic and acidic residues" evidence="11">
    <location>
        <begin position="1684"/>
        <end position="1693"/>
    </location>
</feature>
<evidence type="ECO:0000259" key="12">
    <source>
        <dbReference type="Pfam" id="PF13878"/>
    </source>
</evidence>
<feature type="region of interest" description="Disordered" evidence="11">
    <location>
        <begin position="308"/>
        <end position="332"/>
    </location>
</feature>
<feature type="compositionally biased region" description="Basic and acidic residues" evidence="11">
    <location>
        <begin position="1964"/>
        <end position="1980"/>
    </location>
</feature>
<feature type="compositionally biased region" description="Acidic residues" evidence="11">
    <location>
        <begin position="1910"/>
        <end position="1919"/>
    </location>
</feature>
<dbReference type="PANTHER" id="PTHR45884:SF1">
    <property type="entry name" value="N-ACETYLTRANSFERASE ESCO1"/>
    <property type="match status" value="1"/>
</dbReference>
<feature type="compositionally biased region" description="Pro residues" evidence="11">
    <location>
        <begin position="2193"/>
        <end position="2208"/>
    </location>
</feature>
<dbReference type="GeneTree" id="ENSGT00940000157762"/>
<evidence type="ECO:0000256" key="1">
    <source>
        <dbReference type="ARBA" id="ARBA00004123"/>
    </source>
</evidence>
<feature type="domain" description="N-acetyltransferase ESCO acetyl-transferase" evidence="13">
    <location>
        <begin position="2768"/>
        <end position="2836"/>
    </location>
</feature>
<comment type="similarity">
    <text evidence="2">Belongs to the acetyltransferase family. ECO subfamily.</text>
</comment>
<feature type="compositionally biased region" description="Polar residues" evidence="11">
    <location>
        <begin position="2256"/>
        <end position="2275"/>
    </location>
</feature>
<feature type="compositionally biased region" description="Polar residues" evidence="11">
    <location>
        <begin position="1307"/>
        <end position="1319"/>
    </location>
</feature>
<feature type="region of interest" description="Disordered" evidence="11">
    <location>
        <begin position="485"/>
        <end position="601"/>
    </location>
</feature>
<feature type="compositionally biased region" description="Polar residues" evidence="11">
    <location>
        <begin position="38"/>
        <end position="60"/>
    </location>
</feature>
<dbReference type="Pfam" id="PF13880">
    <property type="entry name" value="Acetyltransf_13"/>
    <property type="match status" value="1"/>
</dbReference>
<keyword evidence="3" id="KW-0808">Transferase</keyword>
<feature type="compositionally biased region" description="Low complexity" evidence="11">
    <location>
        <begin position="2050"/>
        <end position="2059"/>
    </location>
</feature>
<feature type="region of interest" description="Disordered" evidence="11">
    <location>
        <begin position="1910"/>
        <end position="2007"/>
    </location>
</feature>
<feature type="compositionally biased region" description="Polar residues" evidence="11">
    <location>
        <begin position="108"/>
        <end position="122"/>
    </location>
</feature>
<feature type="compositionally biased region" description="Polar residues" evidence="11">
    <location>
        <begin position="898"/>
        <end position="929"/>
    </location>
</feature>
<evidence type="ECO:0000256" key="9">
    <source>
        <dbReference type="ARBA" id="ARBA00023315"/>
    </source>
</evidence>
<feature type="compositionally biased region" description="Basic and acidic residues" evidence="11">
    <location>
        <begin position="554"/>
        <end position="572"/>
    </location>
</feature>
<feature type="compositionally biased region" description="Basic and acidic residues" evidence="11">
    <location>
        <begin position="689"/>
        <end position="711"/>
    </location>
</feature>
<evidence type="ECO:0000256" key="7">
    <source>
        <dbReference type="ARBA" id="ARBA00023242"/>
    </source>
</evidence>
<dbReference type="InterPro" id="IPR028009">
    <property type="entry name" value="ESCO_Acetyltransf_dom"/>
</dbReference>
<keyword evidence="5" id="KW-0863">Zinc-finger</keyword>
<comment type="subcellular location">
    <subcellularLocation>
        <location evidence="1">Nucleus</location>
    </subcellularLocation>
</comment>
<feature type="compositionally biased region" description="Polar residues" evidence="11">
    <location>
        <begin position="773"/>
        <end position="802"/>
    </location>
</feature>
<feature type="compositionally biased region" description="Low complexity" evidence="11">
    <location>
        <begin position="1670"/>
        <end position="1683"/>
    </location>
</feature>
<feature type="compositionally biased region" description="Low complexity" evidence="11">
    <location>
        <begin position="2360"/>
        <end position="2369"/>
    </location>
</feature>
<feature type="region of interest" description="Disordered" evidence="11">
    <location>
        <begin position="424"/>
        <end position="447"/>
    </location>
</feature>
<feature type="region of interest" description="Disordered" evidence="11">
    <location>
        <begin position="897"/>
        <end position="943"/>
    </location>
</feature>
<evidence type="ECO:0000313" key="14">
    <source>
        <dbReference type="Ensembl" id="ENSGACP00000058886.1"/>
    </source>
</evidence>
<dbReference type="Pfam" id="PF13878">
    <property type="entry name" value="zf-C2H2_3"/>
    <property type="match status" value="1"/>
</dbReference>
<feature type="compositionally biased region" description="Polar residues" evidence="11">
    <location>
        <begin position="1351"/>
        <end position="1381"/>
    </location>
</feature>
<dbReference type="GO" id="GO:0000785">
    <property type="term" value="C:chromatin"/>
    <property type="evidence" value="ECO:0007669"/>
    <property type="project" value="TreeGrafter"/>
</dbReference>
<reference evidence="14" key="2">
    <citation type="submission" date="2025-08" db="UniProtKB">
        <authorList>
            <consortium name="Ensembl"/>
        </authorList>
    </citation>
    <scope>IDENTIFICATION</scope>
</reference>
<evidence type="ECO:0000256" key="6">
    <source>
        <dbReference type="ARBA" id="ARBA00022833"/>
    </source>
</evidence>
<evidence type="ECO:0000256" key="10">
    <source>
        <dbReference type="ARBA" id="ARBA00047902"/>
    </source>
</evidence>
<feature type="compositionally biased region" description="Polar residues" evidence="11">
    <location>
        <begin position="1845"/>
        <end position="1859"/>
    </location>
</feature>
<feature type="compositionally biased region" description="Polar residues" evidence="11">
    <location>
        <begin position="670"/>
        <end position="688"/>
    </location>
</feature>
<accession>A0AAQ4R5E5</accession>
<feature type="compositionally biased region" description="Basic and acidic residues" evidence="11">
    <location>
        <begin position="2146"/>
        <end position="2155"/>
    </location>
</feature>
<protein>
    <submittedName>
        <fullName evidence="14">Uncharacterized protein</fullName>
    </submittedName>
</protein>
<organism evidence="14 15">
    <name type="scientific">Gasterosteus aculeatus aculeatus</name>
    <name type="common">three-spined stickleback</name>
    <dbReference type="NCBI Taxonomy" id="481459"/>
    <lineage>
        <taxon>Eukaryota</taxon>
        <taxon>Metazoa</taxon>
        <taxon>Chordata</taxon>
        <taxon>Craniata</taxon>
        <taxon>Vertebrata</taxon>
        <taxon>Euteleostomi</taxon>
        <taxon>Actinopterygii</taxon>
        <taxon>Neopterygii</taxon>
        <taxon>Teleostei</taxon>
        <taxon>Neoteleostei</taxon>
        <taxon>Acanthomorphata</taxon>
        <taxon>Eupercaria</taxon>
        <taxon>Perciformes</taxon>
        <taxon>Cottioidei</taxon>
        <taxon>Gasterosteales</taxon>
        <taxon>Gasterosteidae</taxon>
        <taxon>Gasterosteus</taxon>
    </lineage>
</organism>
<feature type="compositionally biased region" description="Basic and acidic residues" evidence="11">
    <location>
        <begin position="1937"/>
        <end position="1950"/>
    </location>
</feature>
<evidence type="ECO:0000256" key="8">
    <source>
        <dbReference type="ARBA" id="ARBA00023306"/>
    </source>
</evidence>
<feature type="region of interest" description="Disordered" evidence="11">
    <location>
        <begin position="1062"/>
        <end position="1087"/>
    </location>
</feature>
<feature type="region of interest" description="Disordered" evidence="11">
    <location>
        <begin position="2050"/>
        <end position="2126"/>
    </location>
</feature>
<dbReference type="Proteomes" id="UP000007635">
    <property type="component" value="Chromosome XXI"/>
</dbReference>
<name>A0AAQ4R5E5_GASAC</name>
<feature type="domain" description="N-acetyltransferase ESCO zinc-finger" evidence="12">
    <location>
        <begin position="2610"/>
        <end position="2649"/>
    </location>
</feature>
<feature type="compositionally biased region" description="Basic and acidic residues" evidence="11">
    <location>
        <begin position="265"/>
        <end position="282"/>
    </location>
</feature>
<evidence type="ECO:0000256" key="11">
    <source>
        <dbReference type="SAM" id="MobiDB-lite"/>
    </source>
</evidence>
<feature type="region of interest" description="Disordered" evidence="11">
    <location>
        <begin position="1670"/>
        <end position="1707"/>
    </location>
</feature>
<dbReference type="InterPro" id="IPR028005">
    <property type="entry name" value="AcTrfase_ESCO_Znf_dom"/>
</dbReference>
<evidence type="ECO:0000313" key="15">
    <source>
        <dbReference type="Proteomes" id="UP000007635"/>
    </source>
</evidence>
<keyword evidence="4" id="KW-0479">Metal-binding</keyword>
<keyword evidence="8" id="KW-0131">Cell cycle</keyword>
<dbReference type="GO" id="GO:0008270">
    <property type="term" value="F:zinc ion binding"/>
    <property type="evidence" value="ECO:0007669"/>
    <property type="project" value="UniProtKB-KW"/>
</dbReference>